<feature type="active site" evidence="1">
    <location>
        <position position="266"/>
    </location>
</feature>
<feature type="active site" evidence="1">
    <location>
        <position position="264"/>
    </location>
</feature>
<dbReference type="AlphaFoldDB" id="A0A182STH9"/>
<dbReference type="InterPro" id="IPR038726">
    <property type="entry name" value="PDDEXK_AddAB-type"/>
</dbReference>
<protein>
    <recommendedName>
        <fullName evidence="1">Mitochondrial genome maintenance exonuclease 1</fullName>
        <ecNumber evidence="1">3.1.-.-</ecNumber>
    </recommendedName>
</protein>
<keyword evidence="1" id="KW-0269">Exonuclease</keyword>
<dbReference type="HAMAP" id="MF_03030">
    <property type="entry name" value="MGME1"/>
    <property type="match status" value="1"/>
</dbReference>
<dbReference type="GO" id="GO:0005739">
    <property type="term" value="C:mitochondrion"/>
    <property type="evidence" value="ECO:0007669"/>
    <property type="project" value="UniProtKB-SubCell"/>
</dbReference>
<dbReference type="VEuPathDB" id="VectorBase:AMAM013076"/>
<comment type="subcellular location">
    <subcellularLocation>
        <location evidence="1">Mitochondrion</location>
    </subcellularLocation>
</comment>
<dbReference type="EC" id="3.1.-.-" evidence="1"/>
<dbReference type="PANTHER" id="PTHR31340">
    <property type="entry name" value="MITOCHONDRIAL GENOME MAINTENANCE EXONUCLEASE 1"/>
    <property type="match status" value="1"/>
</dbReference>
<name>A0A182STH9_9DIPT</name>
<dbReference type="Proteomes" id="UP000075901">
    <property type="component" value="Unassembled WGS sequence"/>
</dbReference>
<evidence type="ECO:0000256" key="1">
    <source>
        <dbReference type="HAMAP-Rule" id="MF_03030"/>
    </source>
</evidence>
<feature type="domain" description="PD-(D/E)XK endonuclease-like" evidence="2">
    <location>
        <begin position="199"/>
        <end position="350"/>
    </location>
</feature>
<keyword evidence="1" id="KW-0540">Nuclease</keyword>
<feature type="active site" evidence="1">
    <location>
        <position position="251"/>
    </location>
</feature>
<evidence type="ECO:0000259" key="2">
    <source>
        <dbReference type="Pfam" id="PF12705"/>
    </source>
</evidence>
<dbReference type="InterPro" id="IPR011604">
    <property type="entry name" value="PDDEXK-like_dom_sf"/>
</dbReference>
<comment type="function">
    <text evidence="1">Metal-dependent single-stranded DNA (ssDNA) exonuclease involved in mitochondrial genome maintenance.</text>
</comment>
<comment type="similarity">
    <text evidence="1">Belongs to the MGME1 family.</text>
</comment>
<reference evidence="4" key="1">
    <citation type="submission" date="2013-09" db="EMBL/GenBank/DDBJ databases">
        <title>The Genome Sequence of Anopheles maculatus species B.</title>
        <authorList>
            <consortium name="The Broad Institute Genomics Platform"/>
            <person name="Neafsey D.E."/>
            <person name="Besansky N."/>
            <person name="Howell P."/>
            <person name="Walton C."/>
            <person name="Young S.K."/>
            <person name="Zeng Q."/>
            <person name="Gargeya S."/>
            <person name="Fitzgerald M."/>
            <person name="Haas B."/>
            <person name="Abouelleil A."/>
            <person name="Allen A.W."/>
            <person name="Alvarado L."/>
            <person name="Arachchi H.M."/>
            <person name="Berlin A.M."/>
            <person name="Chapman S.B."/>
            <person name="Gainer-Dewar J."/>
            <person name="Goldberg J."/>
            <person name="Griggs A."/>
            <person name="Gujja S."/>
            <person name="Hansen M."/>
            <person name="Howarth C."/>
            <person name="Imamovic A."/>
            <person name="Ireland A."/>
            <person name="Larimer J."/>
            <person name="McCowan C."/>
            <person name="Murphy C."/>
            <person name="Pearson M."/>
            <person name="Poon T.W."/>
            <person name="Priest M."/>
            <person name="Roberts A."/>
            <person name="Saif S."/>
            <person name="Shea T."/>
            <person name="Sisk P."/>
            <person name="Sykes S."/>
            <person name="Wortman J."/>
            <person name="Nusbaum C."/>
            <person name="Birren B."/>
        </authorList>
    </citation>
    <scope>NUCLEOTIDE SEQUENCE [LARGE SCALE GENOMIC DNA]</scope>
    <source>
        <strain evidence="4">maculatus3</strain>
    </source>
</reference>
<sequence>MLKYTLFRMYSTAAKRANTKLSKADVIKRLNYENKALFGAVVRPAKKKKKSVPADQETQPINAPAVETELSSEIFWQTRNVSRVKSSTDESVENISTAAEYSVIPFTEKELQHITKFPILPSAKGIIERHWKLHEQHESDQYKSPSVNRILSATMSDASRQALLRWKTAKIAELGEAGFAQLQKDIFARGSTLHATLETWLTGADPSEKMIQKTGVLWKSIHGALKNVERPAKIIEQKLYHPYLHYNGVVDCITSIKGQYHVIEWKSSDNPKANVAATYDAPIQLCAYMGALQANNELCDARIQRGAIFVAYTSGKPANVHMLTVGEMRRYWQLWLHRLQEYWTRYRDGTLPEPI</sequence>
<keyword evidence="4" id="KW-1185">Reference proteome</keyword>
<reference evidence="3" key="2">
    <citation type="submission" date="2020-05" db="UniProtKB">
        <authorList>
            <consortium name="EnsemblMetazoa"/>
        </authorList>
    </citation>
    <scope>IDENTIFICATION</scope>
    <source>
        <strain evidence="3">maculatus3</strain>
    </source>
</reference>
<dbReference type="GO" id="GO:0008297">
    <property type="term" value="F:single-stranded DNA exodeoxyribonuclease activity"/>
    <property type="evidence" value="ECO:0007669"/>
    <property type="project" value="UniProtKB-UniRule"/>
</dbReference>
<evidence type="ECO:0000313" key="4">
    <source>
        <dbReference type="Proteomes" id="UP000075901"/>
    </source>
</evidence>
<keyword evidence="1" id="KW-0496">Mitochondrion</keyword>
<proteinExistence type="inferred from homology"/>
<accession>A0A182STH9</accession>
<dbReference type="Gene3D" id="3.90.320.10">
    <property type="match status" value="1"/>
</dbReference>
<dbReference type="PANTHER" id="PTHR31340:SF5">
    <property type="entry name" value="MITOCHONDRIAL GENOME MAINTENANCE EXONUCLEASE 1"/>
    <property type="match status" value="1"/>
</dbReference>
<organism evidence="3 4">
    <name type="scientific">Anopheles maculatus</name>
    <dbReference type="NCBI Taxonomy" id="74869"/>
    <lineage>
        <taxon>Eukaryota</taxon>
        <taxon>Metazoa</taxon>
        <taxon>Ecdysozoa</taxon>
        <taxon>Arthropoda</taxon>
        <taxon>Hexapoda</taxon>
        <taxon>Insecta</taxon>
        <taxon>Pterygota</taxon>
        <taxon>Neoptera</taxon>
        <taxon>Endopterygota</taxon>
        <taxon>Diptera</taxon>
        <taxon>Nematocera</taxon>
        <taxon>Culicoidea</taxon>
        <taxon>Culicidae</taxon>
        <taxon>Anophelinae</taxon>
        <taxon>Anopheles</taxon>
        <taxon>Anopheles maculatus group</taxon>
    </lineage>
</organism>
<keyword evidence="1" id="KW-0378">Hydrolase</keyword>
<dbReference type="GO" id="GO:0006264">
    <property type="term" value="P:mitochondrial DNA replication"/>
    <property type="evidence" value="ECO:0007669"/>
    <property type="project" value="TreeGrafter"/>
</dbReference>
<dbReference type="EnsemblMetazoa" id="AMAM013076-RA">
    <property type="protein sequence ID" value="AMAM013076-PA"/>
    <property type="gene ID" value="AMAM013076"/>
</dbReference>
<dbReference type="Pfam" id="PF12705">
    <property type="entry name" value="PDDEXK_1"/>
    <property type="match status" value="1"/>
</dbReference>
<dbReference type="GO" id="GO:0043504">
    <property type="term" value="P:mitochondrial DNA repair"/>
    <property type="evidence" value="ECO:0007669"/>
    <property type="project" value="UniProtKB-UniRule"/>
</dbReference>
<evidence type="ECO:0000313" key="3">
    <source>
        <dbReference type="EnsemblMetazoa" id="AMAM013076-PA"/>
    </source>
</evidence>